<evidence type="ECO:0000256" key="4">
    <source>
        <dbReference type="ARBA" id="ARBA00023098"/>
    </source>
</evidence>
<dbReference type="PANTHER" id="PTHR24139:SF34">
    <property type="entry name" value="85_88 KDA CALCIUM-INDEPENDENT PHOSPHOLIPASE A2"/>
    <property type="match status" value="1"/>
</dbReference>
<dbReference type="InterPro" id="IPR002641">
    <property type="entry name" value="PNPLA_dom"/>
</dbReference>
<dbReference type="Gene3D" id="3.40.1090.10">
    <property type="entry name" value="Cytosolic phospholipase A2 catalytic domain"/>
    <property type="match status" value="1"/>
</dbReference>
<dbReference type="GO" id="GO:2000304">
    <property type="term" value="P:positive regulation of ceramide biosynthetic process"/>
    <property type="evidence" value="ECO:0007669"/>
    <property type="project" value="TreeGrafter"/>
</dbReference>
<evidence type="ECO:0000256" key="3">
    <source>
        <dbReference type="ARBA" id="ARBA00023043"/>
    </source>
</evidence>
<proteinExistence type="predicted"/>
<evidence type="ECO:0000313" key="6">
    <source>
        <dbReference type="Proteomes" id="UP000887574"/>
    </source>
</evidence>
<accession>A0A915CVW4</accession>
<dbReference type="PANTHER" id="PTHR24139">
    <property type="entry name" value="CALCIUM-INDEPENDENT PHOSPHOLIPASE A2"/>
    <property type="match status" value="1"/>
</dbReference>
<protein>
    <submittedName>
        <fullName evidence="7">PNPLA domain-containing protein</fullName>
    </submittedName>
</protein>
<dbReference type="WBParaSite" id="jg12718">
    <property type="protein sequence ID" value="jg12718"/>
    <property type="gene ID" value="jg12718"/>
</dbReference>
<dbReference type="Pfam" id="PF01734">
    <property type="entry name" value="Patatin"/>
    <property type="match status" value="1"/>
</dbReference>
<keyword evidence="2" id="KW-0378">Hydrolase</keyword>
<evidence type="ECO:0000256" key="2">
    <source>
        <dbReference type="ARBA" id="ARBA00022801"/>
    </source>
</evidence>
<dbReference type="GO" id="GO:0005739">
    <property type="term" value="C:mitochondrion"/>
    <property type="evidence" value="ECO:0007669"/>
    <property type="project" value="TreeGrafter"/>
</dbReference>
<dbReference type="InterPro" id="IPR016035">
    <property type="entry name" value="Acyl_Trfase/lysoPLipase"/>
</dbReference>
<keyword evidence="4" id="KW-0443">Lipid metabolism</keyword>
<keyword evidence="1" id="KW-0677">Repeat</keyword>
<feature type="domain" description="PNPLA" evidence="5">
    <location>
        <begin position="17"/>
        <end position="151"/>
    </location>
</feature>
<dbReference type="GO" id="GO:0052816">
    <property type="term" value="F:long-chain fatty acyl-CoA hydrolase activity"/>
    <property type="evidence" value="ECO:0007669"/>
    <property type="project" value="TreeGrafter"/>
</dbReference>
<evidence type="ECO:0000313" key="7">
    <source>
        <dbReference type="WBParaSite" id="jg12718"/>
    </source>
</evidence>
<organism evidence="6 7">
    <name type="scientific">Ditylenchus dipsaci</name>
    <dbReference type="NCBI Taxonomy" id="166011"/>
    <lineage>
        <taxon>Eukaryota</taxon>
        <taxon>Metazoa</taxon>
        <taxon>Ecdysozoa</taxon>
        <taxon>Nematoda</taxon>
        <taxon>Chromadorea</taxon>
        <taxon>Rhabditida</taxon>
        <taxon>Tylenchina</taxon>
        <taxon>Tylenchomorpha</taxon>
        <taxon>Sphaerularioidea</taxon>
        <taxon>Anguinidae</taxon>
        <taxon>Anguininae</taxon>
        <taxon>Ditylenchus</taxon>
    </lineage>
</organism>
<evidence type="ECO:0000259" key="5">
    <source>
        <dbReference type="Pfam" id="PF01734"/>
    </source>
</evidence>
<dbReference type="AlphaFoldDB" id="A0A915CVW4"/>
<dbReference type="GO" id="GO:0006629">
    <property type="term" value="P:lipid metabolic process"/>
    <property type="evidence" value="ECO:0007669"/>
    <property type="project" value="UniProtKB-KW"/>
</dbReference>
<sequence>MMMCLERMVGSCFWKFVDWCGGTSTGAIICLALSKGFTLQEVERMYLCMKNDVFKGSKPFCAGVFEDLLKSKFGQATMGAVISPKMMITTAITSSAPAKLKFFRSYVPLLTNDEKMTDLDYDDPKTISMWKAARCSSAAPSYFTKFVDNTGTYRSHRSVISLGCGVARFVKVEESFTARFLSYASSTLGFLFDNTEVIKRQVSLKTPLFRFSPKLSNDVGVCENNDASLIEMMWDAEESLESS</sequence>
<reference evidence="7" key="1">
    <citation type="submission" date="2022-11" db="UniProtKB">
        <authorList>
            <consortium name="WormBaseParasite"/>
        </authorList>
    </citation>
    <scope>IDENTIFICATION</scope>
</reference>
<evidence type="ECO:0000256" key="1">
    <source>
        <dbReference type="ARBA" id="ARBA00022737"/>
    </source>
</evidence>
<dbReference type="SUPFAM" id="SSF52151">
    <property type="entry name" value="FabD/lysophospholipase-like"/>
    <property type="match status" value="1"/>
</dbReference>
<dbReference type="InterPro" id="IPR047148">
    <property type="entry name" value="PLPL9"/>
</dbReference>
<name>A0A915CVW4_9BILA</name>
<keyword evidence="6" id="KW-1185">Reference proteome</keyword>
<keyword evidence="3" id="KW-0040">ANK repeat</keyword>
<dbReference type="GO" id="GO:0047499">
    <property type="term" value="F:calcium-independent phospholipase A2 activity"/>
    <property type="evidence" value="ECO:0007669"/>
    <property type="project" value="InterPro"/>
</dbReference>
<dbReference type="Proteomes" id="UP000887574">
    <property type="component" value="Unplaced"/>
</dbReference>